<accession>A0A0R1EVS9</accession>
<dbReference type="EMBL" id="AZCT01000001">
    <property type="protein sequence ID" value="KRK13499.1"/>
    <property type="molecule type" value="Genomic_DNA"/>
</dbReference>
<dbReference type="PATRIC" id="fig|1423816.3.peg.52"/>
<organism evidence="1 2">
    <name type="scientific">Lacticaseibacillus zeae DSM 20178 = KCTC 3804</name>
    <dbReference type="NCBI Taxonomy" id="1423816"/>
    <lineage>
        <taxon>Bacteria</taxon>
        <taxon>Bacillati</taxon>
        <taxon>Bacillota</taxon>
        <taxon>Bacilli</taxon>
        <taxon>Lactobacillales</taxon>
        <taxon>Lactobacillaceae</taxon>
        <taxon>Lacticaseibacillus</taxon>
    </lineage>
</organism>
<evidence type="ECO:0000313" key="2">
    <source>
        <dbReference type="Proteomes" id="UP000051984"/>
    </source>
</evidence>
<reference evidence="1 2" key="1">
    <citation type="journal article" date="2015" name="Genome Announc.">
        <title>Expanding the biotechnology potential of lactobacilli through comparative genomics of 213 strains and associated genera.</title>
        <authorList>
            <person name="Sun Z."/>
            <person name="Harris H.M."/>
            <person name="McCann A."/>
            <person name="Guo C."/>
            <person name="Argimon S."/>
            <person name="Zhang W."/>
            <person name="Yang X."/>
            <person name="Jeffery I.B."/>
            <person name="Cooney J.C."/>
            <person name="Kagawa T.F."/>
            <person name="Liu W."/>
            <person name="Song Y."/>
            <person name="Salvetti E."/>
            <person name="Wrobel A."/>
            <person name="Rasinkangas P."/>
            <person name="Parkhill J."/>
            <person name="Rea M.C."/>
            <person name="O'Sullivan O."/>
            <person name="Ritari J."/>
            <person name="Douillard F.P."/>
            <person name="Paul Ross R."/>
            <person name="Yang R."/>
            <person name="Briner A.E."/>
            <person name="Felis G.E."/>
            <person name="de Vos W.M."/>
            <person name="Barrangou R."/>
            <person name="Klaenhammer T.R."/>
            <person name="Caufield P.W."/>
            <person name="Cui Y."/>
            <person name="Zhang H."/>
            <person name="O'Toole P.W."/>
        </authorList>
    </citation>
    <scope>NUCLEOTIDE SEQUENCE [LARGE SCALE GENOMIC DNA]</scope>
    <source>
        <strain evidence="1 2">DSM 20178</strain>
    </source>
</reference>
<dbReference type="Proteomes" id="UP000051984">
    <property type="component" value="Unassembled WGS sequence"/>
</dbReference>
<name>A0A0R1EVS9_LACZE</name>
<evidence type="ECO:0000313" key="1">
    <source>
        <dbReference type="EMBL" id="KRK13499.1"/>
    </source>
</evidence>
<gene>
    <name evidence="1" type="ORF">FD51_GL000052</name>
</gene>
<dbReference type="Gene3D" id="3.30.2310.20">
    <property type="entry name" value="RelE-like"/>
    <property type="match status" value="1"/>
</dbReference>
<proteinExistence type="predicted"/>
<dbReference type="eggNOG" id="COG2026">
    <property type="taxonomic scope" value="Bacteria"/>
</dbReference>
<sequence>MTVNNYHLNFYPEAQAEYDKLDGSQRIFVDKALIRLRTFGMNAGQALHGKLTGFRKLKNKKTGLRIVFGQSLEGITIIDIVAVGYREDLQVYRNSEKRVQQRKEEI</sequence>
<protein>
    <submittedName>
        <fullName evidence="1">RelE</fullName>
    </submittedName>
</protein>
<dbReference type="InterPro" id="IPR035093">
    <property type="entry name" value="RelE/ParE_toxin_dom_sf"/>
</dbReference>
<comment type="caution">
    <text evidence="1">The sequence shown here is derived from an EMBL/GenBank/DDBJ whole genome shotgun (WGS) entry which is preliminary data.</text>
</comment>
<dbReference type="AlphaFoldDB" id="A0A0R1EVS9"/>
<dbReference type="SUPFAM" id="SSF143011">
    <property type="entry name" value="RelE-like"/>
    <property type="match status" value="1"/>
</dbReference>
<dbReference type="RefSeq" id="WP_010487910.1">
    <property type="nucleotide sequence ID" value="NZ_AZCT01000001.1"/>
</dbReference>